<dbReference type="InterPro" id="IPR036291">
    <property type="entry name" value="NAD(P)-bd_dom_sf"/>
</dbReference>
<dbReference type="GO" id="GO:0004365">
    <property type="term" value="F:glyceraldehyde-3-phosphate dehydrogenase (NAD+) (phosphorylating) activity"/>
    <property type="evidence" value="ECO:0007669"/>
    <property type="project" value="TreeGrafter"/>
</dbReference>
<feature type="site" description="Activates thiol group during catalysis" evidence="8">
    <location>
        <position position="180"/>
    </location>
</feature>
<evidence type="ECO:0000259" key="11">
    <source>
        <dbReference type="SMART" id="SM00846"/>
    </source>
</evidence>
<evidence type="ECO:0000256" key="5">
    <source>
        <dbReference type="PIRSR" id="PIRSR000149-1"/>
    </source>
</evidence>
<evidence type="ECO:0000313" key="12">
    <source>
        <dbReference type="EMBL" id="HIS93078.1"/>
    </source>
</evidence>
<dbReference type="Gene3D" id="3.40.50.720">
    <property type="entry name" value="NAD(P)-binding Rossmann-like Domain"/>
    <property type="match status" value="1"/>
</dbReference>
<keyword evidence="3 7" id="KW-0520">NAD</keyword>
<feature type="binding site" evidence="6">
    <location>
        <position position="183"/>
    </location>
    <ligand>
        <name>D-glyceraldehyde 3-phosphate</name>
        <dbReference type="ChEBI" id="CHEBI:59776"/>
    </ligand>
</feature>
<dbReference type="CDD" id="cd18126">
    <property type="entry name" value="GAPDH_I_C"/>
    <property type="match status" value="1"/>
</dbReference>
<evidence type="ECO:0000256" key="6">
    <source>
        <dbReference type="PIRSR" id="PIRSR000149-2"/>
    </source>
</evidence>
<dbReference type="Gene3D" id="3.30.360.10">
    <property type="entry name" value="Dihydrodipicolinate Reductase, domain 2"/>
    <property type="match status" value="1"/>
</dbReference>
<feature type="domain" description="Glyceraldehyde 3-phosphate dehydrogenase NAD(P) binding" evidence="11">
    <location>
        <begin position="3"/>
        <end position="153"/>
    </location>
</feature>
<dbReference type="InterPro" id="IPR020831">
    <property type="entry name" value="GlycerAld/Erythrose_P_DH"/>
</dbReference>
<comment type="similarity">
    <text evidence="1 9">Belongs to the glyceraldehyde-3-phosphate dehydrogenase family.</text>
</comment>
<dbReference type="InterPro" id="IPR006424">
    <property type="entry name" value="Glyceraldehyde-3-P_DH_1"/>
</dbReference>
<dbReference type="GO" id="GO:0006006">
    <property type="term" value="P:glucose metabolic process"/>
    <property type="evidence" value="ECO:0007669"/>
    <property type="project" value="InterPro"/>
</dbReference>
<dbReference type="EC" id="1.2.1.-" evidence="10"/>
<dbReference type="PRINTS" id="PR00078">
    <property type="entry name" value="G3PDHDRGNASE"/>
</dbReference>
<evidence type="ECO:0000256" key="2">
    <source>
        <dbReference type="ARBA" id="ARBA00023002"/>
    </source>
</evidence>
<evidence type="ECO:0000256" key="10">
    <source>
        <dbReference type="RuleBase" id="RU361160"/>
    </source>
</evidence>
<dbReference type="AlphaFoldDB" id="A0A9D1G0J9"/>
<dbReference type="Proteomes" id="UP000824140">
    <property type="component" value="Unassembled WGS sequence"/>
</dbReference>
<evidence type="ECO:0000313" key="13">
    <source>
        <dbReference type="Proteomes" id="UP000824140"/>
    </source>
</evidence>
<protein>
    <recommendedName>
        <fullName evidence="10">Glyceraldehyde-3-phosphate dehydrogenase</fullName>
        <ecNumber evidence="10">1.2.1.-</ecNumber>
    </recommendedName>
</protein>
<keyword evidence="4" id="KW-0324">Glycolysis</keyword>
<dbReference type="Pfam" id="PF02800">
    <property type="entry name" value="Gp_dh_C"/>
    <property type="match status" value="1"/>
</dbReference>
<feature type="binding site" evidence="7">
    <location>
        <position position="121"/>
    </location>
    <ligand>
        <name>NAD(+)</name>
        <dbReference type="ChEBI" id="CHEBI:57540"/>
    </ligand>
</feature>
<reference evidence="12" key="1">
    <citation type="submission" date="2020-10" db="EMBL/GenBank/DDBJ databases">
        <authorList>
            <person name="Gilroy R."/>
        </authorList>
    </citation>
    <scope>NUCLEOTIDE SEQUENCE</scope>
    <source>
        <strain evidence="12">13766</strain>
    </source>
</reference>
<dbReference type="PANTHER" id="PTHR10836:SF130">
    <property type="entry name" value="TRIOSEPHOSPHATE ISOMERASE_GLYCERALDEHYDE-3-PHOSPHATE DEHYDROGENASE"/>
    <property type="match status" value="1"/>
</dbReference>
<dbReference type="FunFam" id="3.30.360.10:FF:000001">
    <property type="entry name" value="Glyceraldehyde-3-phosphate dehydrogenase"/>
    <property type="match status" value="1"/>
</dbReference>
<comment type="caution">
    <text evidence="12">The sequence shown here is derived from an EMBL/GenBank/DDBJ whole genome shotgun (WGS) entry which is preliminary data.</text>
</comment>
<dbReference type="PROSITE" id="PS00071">
    <property type="entry name" value="GAPDH"/>
    <property type="match status" value="1"/>
</dbReference>
<evidence type="ECO:0000256" key="3">
    <source>
        <dbReference type="ARBA" id="ARBA00023027"/>
    </source>
</evidence>
<dbReference type="GO" id="GO:0050661">
    <property type="term" value="F:NADP binding"/>
    <property type="evidence" value="ECO:0007669"/>
    <property type="project" value="InterPro"/>
</dbReference>
<feature type="binding site" evidence="6">
    <location>
        <begin position="212"/>
        <end position="213"/>
    </location>
    <ligand>
        <name>D-glyceraldehyde 3-phosphate</name>
        <dbReference type="ChEBI" id="CHEBI:59776"/>
    </ligand>
</feature>
<dbReference type="PANTHER" id="PTHR10836">
    <property type="entry name" value="GLYCERALDEHYDE 3-PHOSPHATE DEHYDROGENASE"/>
    <property type="match status" value="1"/>
</dbReference>
<keyword evidence="7" id="KW-0547">Nucleotide-binding</keyword>
<dbReference type="GO" id="GO:0005829">
    <property type="term" value="C:cytosol"/>
    <property type="evidence" value="ECO:0007669"/>
    <property type="project" value="TreeGrafter"/>
</dbReference>
<gene>
    <name evidence="12" type="primary">gap</name>
    <name evidence="12" type="ORF">IAA84_08710</name>
</gene>
<feature type="binding site" evidence="6">
    <location>
        <position position="235"/>
    </location>
    <ligand>
        <name>D-glyceraldehyde 3-phosphate</name>
        <dbReference type="ChEBI" id="CHEBI:59776"/>
    </ligand>
</feature>
<dbReference type="EMBL" id="DVJN01000173">
    <property type="protein sequence ID" value="HIS93078.1"/>
    <property type="molecule type" value="Genomic_DNA"/>
</dbReference>
<evidence type="ECO:0000256" key="9">
    <source>
        <dbReference type="RuleBase" id="RU000397"/>
    </source>
</evidence>
<dbReference type="NCBIfam" id="TIGR01534">
    <property type="entry name" value="GAPDH-I"/>
    <property type="match status" value="1"/>
</dbReference>
<dbReference type="InterPro" id="IPR020828">
    <property type="entry name" value="GlycerAld_3-P_DH_NAD(P)-bd"/>
</dbReference>
<dbReference type="InterPro" id="IPR020829">
    <property type="entry name" value="GlycerAld_3-P_DH_cat"/>
</dbReference>
<dbReference type="Pfam" id="PF00044">
    <property type="entry name" value="Gp_dh_N"/>
    <property type="match status" value="1"/>
</dbReference>
<evidence type="ECO:0000256" key="4">
    <source>
        <dbReference type="ARBA" id="ARBA00023152"/>
    </source>
</evidence>
<keyword evidence="2 10" id="KW-0560">Oxidoreductase</keyword>
<dbReference type="SUPFAM" id="SSF51735">
    <property type="entry name" value="NAD(P)-binding Rossmann-fold domains"/>
    <property type="match status" value="1"/>
</dbReference>
<dbReference type="PIRSF" id="PIRSF000149">
    <property type="entry name" value="GAP_DH"/>
    <property type="match status" value="1"/>
</dbReference>
<feature type="binding site" evidence="7">
    <location>
        <position position="318"/>
    </location>
    <ligand>
        <name>NAD(+)</name>
        <dbReference type="ChEBI" id="CHEBI:57540"/>
    </ligand>
</feature>
<accession>A0A9D1G0J9</accession>
<evidence type="ECO:0000256" key="1">
    <source>
        <dbReference type="ARBA" id="ARBA00007406"/>
    </source>
</evidence>
<dbReference type="GO" id="GO:0051287">
    <property type="term" value="F:NAD binding"/>
    <property type="evidence" value="ECO:0007669"/>
    <property type="project" value="InterPro"/>
</dbReference>
<evidence type="ECO:0000256" key="7">
    <source>
        <dbReference type="PIRSR" id="PIRSR000149-3"/>
    </source>
</evidence>
<feature type="active site" description="Nucleophile" evidence="5">
    <location>
        <position position="153"/>
    </location>
</feature>
<sequence>MMIKIGINGFGRIGRLVCRAAQDHENVRVVAINDPFIDLDYMVYMFKYDTVHGKFNGTVEAKDGKLYINGNPITVFAEKDPANIKWAEAGAEYIAEATGVFTKEEGASKHFEGGAKKVVITAPAKDKTTPMFVMGVNNTTYTKDMKIVSNASCTTNCLAPLASVINDKFGITEGLMTTVHATTATQKTVDGPSSKDWRGGRGAAFNIIPSSTGAAKAVGVVIPELKGKLTGMAFRVPTADVSVVDLTVNLKTPTTYEEIKKVMKEASESDRYKGIIGYTEDAVVSSDFIHDSRTSIFDASAGIMLTDTFVKLVAWYDNEWGYSNKVVDLIEYMAKVDAE</sequence>
<evidence type="ECO:0000256" key="8">
    <source>
        <dbReference type="PIRSR" id="PIRSR000149-4"/>
    </source>
</evidence>
<feature type="binding site" evidence="7">
    <location>
        <begin position="12"/>
        <end position="13"/>
    </location>
    <ligand>
        <name>NAD(+)</name>
        <dbReference type="ChEBI" id="CHEBI:57540"/>
    </ligand>
</feature>
<dbReference type="SMART" id="SM00846">
    <property type="entry name" value="Gp_dh_N"/>
    <property type="match status" value="1"/>
</dbReference>
<feature type="binding site" evidence="6">
    <location>
        <begin position="152"/>
        <end position="154"/>
    </location>
    <ligand>
        <name>D-glyceraldehyde 3-phosphate</name>
        <dbReference type="ChEBI" id="CHEBI:59776"/>
    </ligand>
</feature>
<organism evidence="12 13">
    <name type="scientific">Candidatus Alectryocaccomicrobium excrementavium</name>
    <dbReference type="NCBI Taxonomy" id="2840668"/>
    <lineage>
        <taxon>Bacteria</taxon>
        <taxon>Bacillati</taxon>
        <taxon>Bacillota</taxon>
        <taxon>Clostridia</taxon>
        <taxon>Candidatus Alectryocaccomicrobium</taxon>
    </lineage>
</organism>
<feature type="binding site" evidence="7">
    <location>
        <position position="34"/>
    </location>
    <ligand>
        <name>NAD(+)</name>
        <dbReference type="ChEBI" id="CHEBI:57540"/>
    </ligand>
</feature>
<reference evidence="12" key="2">
    <citation type="journal article" date="2021" name="PeerJ">
        <title>Extensive microbial diversity within the chicken gut microbiome revealed by metagenomics and culture.</title>
        <authorList>
            <person name="Gilroy R."/>
            <person name="Ravi A."/>
            <person name="Getino M."/>
            <person name="Pursley I."/>
            <person name="Horton D.L."/>
            <person name="Alikhan N.F."/>
            <person name="Baker D."/>
            <person name="Gharbi K."/>
            <person name="Hall N."/>
            <person name="Watson M."/>
            <person name="Adriaenssens E.M."/>
            <person name="Foster-Nyarko E."/>
            <person name="Jarju S."/>
            <person name="Secka A."/>
            <person name="Antonio M."/>
            <person name="Oren A."/>
            <person name="Chaudhuri R.R."/>
            <person name="La Ragione R."/>
            <person name="Hildebrand F."/>
            <person name="Pallen M.J."/>
        </authorList>
    </citation>
    <scope>NUCLEOTIDE SEQUENCE</scope>
    <source>
        <strain evidence="12">13766</strain>
    </source>
</reference>
<dbReference type="InterPro" id="IPR020830">
    <property type="entry name" value="GlycerAld_3-P_DH_AS"/>
</dbReference>
<dbReference type="GO" id="GO:0006096">
    <property type="term" value="P:glycolytic process"/>
    <property type="evidence" value="ECO:0007669"/>
    <property type="project" value="UniProtKB-KW"/>
</dbReference>
<proteinExistence type="inferred from homology"/>
<dbReference type="SUPFAM" id="SSF55347">
    <property type="entry name" value="Glyceraldehyde-3-phosphate dehydrogenase-like, C-terminal domain"/>
    <property type="match status" value="1"/>
</dbReference>
<name>A0A9D1G0J9_9FIRM</name>
<dbReference type="FunFam" id="3.40.50.720:FF:000020">
    <property type="entry name" value="Glyceraldehyde-3-phosphate dehydrogenase"/>
    <property type="match status" value="1"/>
</dbReference>
<dbReference type="CDD" id="cd05214">
    <property type="entry name" value="GAPDH_I_N"/>
    <property type="match status" value="1"/>
</dbReference>